<evidence type="ECO:0000313" key="3">
    <source>
        <dbReference type="Proteomes" id="UP000198752"/>
    </source>
</evidence>
<keyword evidence="1" id="KW-1133">Transmembrane helix</keyword>
<dbReference type="AlphaFoldDB" id="A0A1I2QXC6"/>
<organism evidence="2 3">
    <name type="scientific">Sporolactobacillus nakayamae</name>
    <dbReference type="NCBI Taxonomy" id="269670"/>
    <lineage>
        <taxon>Bacteria</taxon>
        <taxon>Bacillati</taxon>
        <taxon>Bacillota</taxon>
        <taxon>Bacilli</taxon>
        <taxon>Bacillales</taxon>
        <taxon>Sporolactobacillaceae</taxon>
        <taxon>Sporolactobacillus</taxon>
    </lineage>
</organism>
<keyword evidence="3" id="KW-1185">Reference proteome</keyword>
<accession>A0A1I2QXC6</accession>
<name>A0A1I2QXC6_9BACL</name>
<dbReference type="Proteomes" id="UP000198752">
    <property type="component" value="Unassembled WGS sequence"/>
</dbReference>
<sequence length="75" mass="8650">MCHKKKSLTTTIRTVIMYISWLFLVAWCVTYLALWLSSKNSVYILTGMIGACGILFQIYLIKRTKAQDESVKNKD</sequence>
<feature type="transmembrane region" description="Helical" evidence="1">
    <location>
        <begin position="12"/>
        <end position="36"/>
    </location>
</feature>
<proteinExistence type="predicted"/>
<dbReference type="EMBL" id="FOOY01000008">
    <property type="protein sequence ID" value="SFG33034.1"/>
    <property type="molecule type" value="Genomic_DNA"/>
</dbReference>
<protein>
    <submittedName>
        <fullName evidence="2">Uncharacterized protein</fullName>
    </submittedName>
</protein>
<keyword evidence="1" id="KW-0472">Membrane</keyword>
<evidence type="ECO:0000256" key="1">
    <source>
        <dbReference type="SAM" id="Phobius"/>
    </source>
</evidence>
<reference evidence="3" key="1">
    <citation type="submission" date="2016-10" db="EMBL/GenBank/DDBJ databases">
        <authorList>
            <person name="Varghese N."/>
            <person name="Submissions S."/>
        </authorList>
    </citation>
    <scope>NUCLEOTIDE SEQUENCE [LARGE SCALE GENOMIC DNA]</scope>
    <source>
        <strain evidence="3">ATCC 700379</strain>
    </source>
</reference>
<evidence type="ECO:0000313" key="2">
    <source>
        <dbReference type="EMBL" id="SFG33034.1"/>
    </source>
</evidence>
<gene>
    <name evidence="2" type="ORF">SAMN02982927_01396</name>
</gene>
<feature type="transmembrane region" description="Helical" evidence="1">
    <location>
        <begin position="42"/>
        <end position="61"/>
    </location>
</feature>
<keyword evidence="1" id="KW-0812">Transmembrane</keyword>